<dbReference type="Pfam" id="PF03301">
    <property type="entry name" value="Trp_dioxygenase"/>
    <property type="match status" value="1"/>
</dbReference>
<dbReference type="Proteomes" id="UP001065174">
    <property type="component" value="Chromosome"/>
</dbReference>
<name>A0ABY6CQD1_9BACT</name>
<evidence type="ECO:0000313" key="1">
    <source>
        <dbReference type="EMBL" id="UXP32706.1"/>
    </source>
</evidence>
<dbReference type="Gene3D" id="1.20.58.480">
    <property type="match status" value="1"/>
</dbReference>
<sequence>MSAEHIDPKILAQVKKLEEKYDAMGQDLSSYLDGLLHADYLTYWDYIHLDTLLSLQNPKTHFPDEKIFIIYHQITELYFQLILNEIEQIANTETPDEKWFAIRLKRINRYLLHLVDSFDVMIDGMDQEQFLQFRMSLLPASGFQSGQLRLIEFSCAPMINLVEKTQRAALDANDIEAMYPHLYWKKGATELATGKKTLTLRQFEEKYAEQFVKHATNYQFKNIWAKYKSDYEGCATAQAIQNLLKQLDLLANVNWRLAHYKSAVRYLQKDPDIIAATGGTNWQQYLPPRFQKVIFYPELWSEDELENWGRSWVEETVFKS</sequence>
<keyword evidence="2" id="KW-1185">Reference proteome</keyword>
<dbReference type="PANTHER" id="PTHR10138:SF0">
    <property type="entry name" value="TRYPTOPHAN 2,3-DIOXYGENASE"/>
    <property type="match status" value="1"/>
</dbReference>
<dbReference type="InterPro" id="IPR004981">
    <property type="entry name" value="Trp_2_3_dOase"/>
</dbReference>
<protein>
    <submittedName>
        <fullName evidence="1">Tryptophan 2,3-dioxygenase family protein</fullName>
    </submittedName>
</protein>
<dbReference type="SUPFAM" id="SSF140959">
    <property type="entry name" value="Indolic compounds 2,3-dioxygenase-like"/>
    <property type="match status" value="1"/>
</dbReference>
<organism evidence="1 2">
    <name type="scientific">Reichenbachiella agarivorans</name>
    <dbReference type="NCBI Taxonomy" id="2979464"/>
    <lineage>
        <taxon>Bacteria</taxon>
        <taxon>Pseudomonadati</taxon>
        <taxon>Bacteroidota</taxon>
        <taxon>Cytophagia</taxon>
        <taxon>Cytophagales</taxon>
        <taxon>Reichenbachiellaceae</taxon>
        <taxon>Reichenbachiella</taxon>
    </lineage>
</organism>
<gene>
    <name evidence="1" type="ORF">N6H18_01855</name>
</gene>
<dbReference type="EMBL" id="CP106679">
    <property type="protein sequence ID" value="UXP32706.1"/>
    <property type="molecule type" value="Genomic_DNA"/>
</dbReference>
<evidence type="ECO:0000313" key="2">
    <source>
        <dbReference type="Proteomes" id="UP001065174"/>
    </source>
</evidence>
<dbReference type="InterPro" id="IPR037217">
    <property type="entry name" value="Trp/Indoleamine_2_3_dOase-like"/>
</dbReference>
<dbReference type="PANTHER" id="PTHR10138">
    <property type="entry name" value="TRYPTOPHAN 2,3-DIOXYGENASE"/>
    <property type="match status" value="1"/>
</dbReference>
<reference evidence="1" key="1">
    <citation type="submission" date="2022-09" db="EMBL/GenBank/DDBJ databases">
        <title>Comparative genomics and taxonomic characterization of three novel marine species of genus Reichenbachiella exhibiting antioxidant and polysaccharide degradation activities.</title>
        <authorList>
            <person name="Muhammad N."/>
            <person name="Lee Y.-J."/>
            <person name="Ko J."/>
            <person name="Kim S.-G."/>
        </authorList>
    </citation>
    <scope>NUCLEOTIDE SEQUENCE</scope>
    <source>
        <strain evidence="1">BKB1-1</strain>
    </source>
</reference>
<accession>A0ABY6CQD1</accession>
<proteinExistence type="predicted"/>
<dbReference type="RefSeq" id="WP_262310141.1">
    <property type="nucleotide sequence ID" value="NZ_CP106679.1"/>
</dbReference>